<feature type="domain" description="Uracil-DNA glycosylase-like" evidence="9">
    <location>
        <begin position="247"/>
        <end position="402"/>
    </location>
</feature>
<keyword evidence="5" id="KW-0408">Iron</keyword>
<dbReference type="GO" id="GO:0051539">
    <property type="term" value="F:4 iron, 4 sulfur cluster binding"/>
    <property type="evidence" value="ECO:0007669"/>
    <property type="project" value="UniProtKB-KW"/>
</dbReference>
<reference evidence="10 11" key="1">
    <citation type="journal article" date="2017" name="BMC Genomics">
        <title>Genome sequencing of 39 Akkermansia muciniphila isolates reveals its population structure, genomic and functional diverisity, and global distribution in mammalian gut microbiotas.</title>
        <authorList>
            <person name="Guo X."/>
            <person name="Li S."/>
            <person name="Zhang J."/>
            <person name="Wu F."/>
            <person name="Li X."/>
            <person name="Wu D."/>
            <person name="Zhang M."/>
            <person name="Ou Z."/>
            <person name="Jie Z."/>
            <person name="Yan Q."/>
            <person name="Li P."/>
            <person name="Yi J."/>
            <person name="Peng Y."/>
        </authorList>
    </citation>
    <scope>NUCLEOTIDE SEQUENCE [LARGE SCALE GENOMIC DNA]</scope>
    <source>
        <strain evidence="10 11">GP24</strain>
    </source>
</reference>
<dbReference type="CDD" id="cd10030">
    <property type="entry name" value="UDG-F4_TTUDGA_SPO1dp_like"/>
    <property type="match status" value="1"/>
</dbReference>
<keyword evidence="4" id="KW-0378">Hydrolase</keyword>
<keyword evidence="6" id="KW-0411">Iron-sulfur</keyword>
<evidence type="ECO:0000313" key="11">
    <source>
        <dbReference type="Proteomes" id="UP000236000"/>
    </source>
</evidence>
<evidence type="ECO:0000256" key="4">
    <source>
        <dbReference type="ARBA" id="ARBA00022801"/>
    </source>
</evidence>
<dbReference type="GO" id="GO:0046872">
    <property type="term" value="F:metal ion binding"/>
    <property type="evidence" value="ECO:0007669"/>
    <property type="project" value="UniProtKB-KW"/>
</dbReference>
<dbReference type="Proteomes" id="UP000236000">
    <property type="component" value="Unassembled WGS sequence"/>
</dbReference>
<organism evidence="10 11">
    <name type="scientific">Akkermansia muciniphila</name>
    <dbReference type="NCBI Taxonomy" id="239935"/>
    <lineage>
        <taxon>Bacteria</taxon>
        <taxon>Pseudomonadati</taxon>
        <taxon>Verrucomicrobiota</taxon>
        <taxon>Verrucomicrobiia</taxon>
        <taxon>Verrucomicrobiales</taxon>
        <taxon>Akkermansiaceae</taxon>
        <taxon>Akkermansia</taxon>
    </lineage>
</organism>
<keyword evidence="2" id="KW-0479">Metal-binding</keyword>
<keyword evidence="3" id="KW-0227">DNA damage</keyword>
<dbReference type="InterPro" id="IPR036895">
    <property type="entry name" value="Uracil-DNA_glycosylase-like_sf"/>
</dbReference>
<feature type="region of interest" description="Disordered" evidence="8">
    <location>
        <begin position="149"/>
        <end position="172"/>
    </location>
</feature>
<feature type="region of interest" description="Disordered" evidence="8">
    <location>
        <begin position="70"/>
        <end position="91"/>
    </location>
</feature>
<sequence length="424" mass="47003">MGPWSAAGLRGFCTRSTAKGCFLFIFVRSHSVSYNCNKGLRRSWRVTKEIGILQHFLLFYTYSSSPRRAPYDATHPSPSGGRTPNGLLHPHGNRLQSGANMSPGLPQHLTLDYLRSLLSRGVEKAAVTEEARTVLRKWVMDARRIARGEIPSAPPSLPGTGESQPQPEMPDQAQLDSVDEVSFGNELRAILSGVQPGGTEEEAAVPRHISFDLEGETEEEKLASLRELVINWPPLRKMDSLRDTPVFSSGSPRADIMMVTDAPGLYEEKQGVPLAGPSGEKLDAMLKAMGLSRSDIYLTHLVKYRPALPRQLTNNRPPTDREIEVSLPILREEILLVRPKVVVALGAIAARGILQSGETPLSALRGTFHTAFDTPVRVTYNPSYLLRTEDISEKRKVWEDMLCVMEQAGLPISEKQRSYFLPKK</sequence>
<proteinExistence type="predicted"/>
<dbReference type="SMART" id="SM00987">
    <property type="entry name" value="UreE_C"/>
    <property type="match status" value="1"/>
</dbReference>
<dbReference type="AlphaFoldDB" id="A0A2N8HGJ4"/>
<evidence type="ECO:0000256" key="6">
    <source>
        <dbReference type="ARBA" id="ARBA00023014"/>
    </source>
</evidence>
<accession>A0A2N8HGJ4</accession>
<name>A0A2N8HGJ4_9BACT</name>
<evidence type="ECO:0000256" key="1">
    <source>
        <dbReference type="ARBA" id="ARBA00022485"/>
    </source>
</evidence>
<dbReference type="GO" id="GO:0006281">
    <property type="term" value="P:DNA repair"/>
    <property type="evidence" value="ECO:0007669"/>
    <property type="project" value="UniProtKB-KW"/>
</dbReference>
<dbReference type="InterPro" id="IPR051536">
    <property type="entry name" value="UDG_Type-4/5"/>
</dbReference>
<dbReference type="InterPro" id="IPR005122">
    <property type="entry name" value="Uracil-DNA_glycosylase-like"/>
</dbReference>
<evidence type="ECO:0000256" key="2">
    <source>
        <dbReference type="ARBA" id="ARBA00022723"/>
    </source>
</evidence>
<evidence type="ECO:0000256" key="7">
    <source>
        <dbReference type="ARBA" id="ARBA00023204"/>
    </source>
</evidence>
<dbReference type="SUPFAM" id="SSF52141">
    <property type="entry name" value="Uracil-DNA glycosylase-like"/>
    <property type="match status" value="1"/>
</dbReference>
<dbReference type="SMART" id="SM00986">
    <property type="entry name" value="UDG"/>
    <property type="match status" value="1"/>
</dbReference>
<dbReference type="Gene3D" id="3.40.470.10">
    <property type="entry name" value="Uracil-DNA glycosylase-like domain"/>
    <property type="match status" value="1"/>
</dbReference>
<evidence type="ECO:0000256" key="5">
    <source>
        <dbReference type="ARBA" id="ARBA00023004"/>
    </source>
</evidence>
<dbReference type="Pfam" id="PF03167">
    <property type="entry name" value="UDG"/>
    <property type="match status" value="1"/>
</dbReference>
<evidence type="ECO:0000259" key="9">
    <source>
        <dbReference type="SMART" id="SM00986"/>
    </source>
</evidence>
<evidence type="ECO:0000313" key="10">
    <source>
        <dbReference type="EMBL" id="PNC19885.1"/>
    </source>
</evidence>
<dbReference type="GO" id="GO:0097506">
    <property type="term" value="F:deaminated base DNA N-glycosylase activity"/>
    <property type="evidence" value="ECO:0007669"/>
    <property type="project" value="UniProtKB-ARBA"/>
</dbReference>
<keyword evidence="1" id="KW-0004">4Fe-4S</keyword>
<dbReference type="OrthoDB" id="198038at2"/>
<comment type="caution">
    <text evidence="10">The sequence shown here is derived from an EMBL/GenBank/DDBJ whole genome shotgun (WGS) entry which is preliminary data.</text>
</comment>
<protein>
    <submittedName>
        <fullName evidence="10">Uracil-DNA glycosylase</fullName>
    </submittedName>
</protein>
<dbReference type="PANTHER" id="PTHR33693:SF1">
    <property type="entry name" value="TYPE-4 URACIL-DNA GLYCOSYLASE"/>
    <property type="match status" value="1"/>
</dbReference>
<evidence type="ECO:0000256" key="3">
    <source>
        <dbReference type="ARBA" id="ARBA00022763"/>
    </source>
</evidence>
<evidence type="ECO:0000256" key="8">
    <source>
        <dbReference type="SAM" id="MobiDB-lite"/>
    </source>
</evidence>
<dbReference type="EMBL" id="PJKA01000003">
    <property type="protein sequence ID" value="PNC19885.1"/>
    <property type="molecule type" value="Genomic_DNA"/>
</dbReference>
<gene>
    <name evidence="10" type="ORF">CXU22_02410</name>
</gene>
<dbReference type="PANTHER" id="PTHR33693">
    <property type="entry name" value="TYPE-5 URACIL-DNA GLYCOSYLASE"/>
    <property type="match status" value="1"/>
</dbReference>
<keyword evidence="7" id="KW-0234">DNA repair</keyword>